<dbReference type="GO" id="GO:0022857">
    <property type="term" value="F:transmembrane transporter activity"/>
    <property type="evidence" value="ECO:0007669"/>
    <property type="project" value="InterPro"/>
</dbReference>
<feature type="transmembrane region" description="Helical" evidence="7">
    <location>
        <begin position="175"/>
        <end position="194"/>
    </location>
</feature>
<evidence type="ECO:0000256" key="5">
    <source>
        <dbReference type="ARBA" id="ARBA00022989"/>
    </source>
</evidence>
<accession>A0A846H6D4</accession>
<dbReference type="PANTHER" id="PTHR43266">
    <property type="entry name" value="MACROLIDE-EFFLUX PROTEIN"/>
    <property type="match status" value="1"/>
</dbReference>
<keyword evidence="4 7" id="KW-0812">Transmembrane</keyword>
<dbReference type="AlphaFoldDB" id="A0A846H6D4"/>
<feature type="transmembrane region" description="Helical" evidence="7">
    <location>
        <begin position="228"/>
        <end position="250"/>
    </location>
</feature>
<evidence type="ECO:0000256" key="3">
    <source>
        <dbReference type="ARBA" id="ARBA00022475"/>
    </source>
</evidence>
<dbReference type="GO" id="GO:0005886">
    <property type="term" value="C:plasma membrane"/>
    <property type="evidence" value="ECO:0007669"/>
    <property type="project" value="UniProtKB-SubCell"/>
</dbReference>
<proteinExistence type="predicted"/>
<evidence type="ECO:0000256" key="1">
    <source>
        <dbReference type="ARBA" id="ARBA00004651"/>
    </source>
</evidence>
<evidence type="ECO:0000256" key="2">
    <source>
        <dbReference type="ARBA" id="ARBA00022448"/>
    </source>
</evidence>
<feature type="transmembrane region" description="Helical" evidence="7">
    <location>
        <begin position="148"/>
        <end position="169"/>
    </location>
</feature>
<feature type="transmembrane region" description="Helical" evidence="7">
    <location>
        <begin position="291"/>
        <end position="308"/>
    </location>
</feature>
<keyword evidence="6 7" id="KW-0472">Membrane</keyword>
<feature type="transmembrane region" description="Helical" evidence="7">
    <location>
        <begin position="404"/>
        <end position="426"/>
    </location>
</feature>
<dbReference type="Gene3D" id="1.20.1250.20">
    <property type="entry name" value="MFS general substrate transporter like domains"/>
    <property type="match status" value="1"/>
</dbReference>
<keyword evidence="3" id="KW-1003">Cell membrane</keyword>
<feature type="transmembrane region" description="Helical" evidence="7">
    <location>
        <begin position="81"/>
        <end position="101"/>
    </location>
</feature>
<dbReference type="CDD" id="cd06173">
    <property type="entry name" value="MFS_MefA_like"/>
    <property type="match status" value="1"/>
</dbReference>
<dbReference type="Pfam" id="PF07690">
    <property type="entry name" value="MFS_1"/>
    <property type="match status" value="1"/>
</dbReference>
<dbReference type="Proteomes" id="UP000031549">
    <property type="component" value="Unassembled WGS sequence"/>
</dbReference>
<dbReference type="SUPFAM" id="SSF103473">
    <property type="entry name" value="MFS general substrate transporter"/>
    <property type="match status" value="1"/>
</dbReference>
<dbReference type="InterPro" id="IPR036259">
    <property type="entry name" value="MFS_trans_sf"/>
</dbReference>
<evidence type="ECO:0000256" key="7">
    <source>
        <dbReference type="SAM" id="Phobius"/>
    </source>
</evidence>
<comment type="subcellular location">
    <subcellularLocation>
        <location evidence="1">Cell membrane</location>
        <topology evidence="1">Multi-pass membrane protein</topology>
    </subcellularLocation>
</comment>
<keyword evidence="5 7" id="KW-1133">Transmembrane helix</keyword>
<keyword evidence="2" id="KW-0813">Transport</keyword>
<sequence>MKYLSQVLELIREFRSFIIFWLGQSPAEVGTRLTGFGLSIWVYQNSHAVTQVSLVLFFTTLPGVLITPFVGALVDRWNRKWIIIFNNIIVAFVTITLVLLLQSHNLQLWHTYISAFLTSLCGSFQMTAKSAALPMMVKRNQMGRANGLIQFSTAVGQLAAPVLAGVLIATIQLQGLLLIDLSTNMIAVLTLLFIQIPQPEKSTTSGEGITSIINDIIYGWENISSRPVLLTLLAFMTIYFFVNGITTVLINPLILSFSDATTYGSIMSIAGGGMVAGSIFMSIWGGGTKSISALFMFSALNGIGIVIAGIKPSIPLIACGIFLSFFTLPIIMGTNNTIWQNSVHPNVQGRVLSLFGAVTGLGLAFGNISASPLTDRILEPMLSDDGVLASTVGKLIGTGTGRGIGFLMILEGLLFLLISIGFYYYFSYQQFDEELLAAGTENLTQYDSDQIPPPELTPFKKG</sequence>
<feature type="transmembrane region" description="Helical" evidence="7">
    <location>
        <begin position="351"/>
        <end position="370"/>
    </location>
</feature>
<comment type="caution">
    <text evidence="8">The sequence shown here is derived from an EMBL/GenBank/DDBJ whole genome shotgun (WGS) entry which is preliminary data.</text>
</comment>
<keyword evidence="9" id="KW-1185">Reference proteome</keyword>
<evidence type="ECO:0000256" key="6">
    <source>
        <dbReference type="ARBA" id="ARBA00023136"/>
    </source>
</evidence>
<organism evidence="8 9">
    <name type="scientific">Hassallia byssoidea VB512170</name>
    <dbReference type="NCBI Taxonomy" id="1304833"/>
    <lineage>
        <taxon>Bacteria</taxon>
        <taxon>Bacillati</taxon>
        <taxon>Cyanobacteriota</taxon>
        <taxon>Cyanophyceae</taxon>
        <taxon>Nostocales</taxon>
        <taxon>Tolypothrichaceae</taxon>
        <taxon>Hassallia</taxon>
    </lineage>
</organism>
<gene>
    <name evidence="8" type="ORF">PI95_006140</name>
</gene>
<dbReference type="InterPro" id="IPR011701">
    <property type="entry name" value="MFS"/>
</dbReference>
<protein>
    <submittedName>
        <fullName evidence="8">MFS transporter</fullName>
    </submittedName>
</protein>
<dbReference type="EMBL" id="JTCM02000008">
    <property type="protein sequence ID" value="NEU72160.1"/>
    <property type="molecule type" value="Genomic_DNA"/>
</dbReference>
<evidence type="ECO:0000313" key="8">
    <source>
        <dbReference type="EMBL" id="NEU72160.1"/>
    </source>
</evidence>
<feature type="transmembrane region" description="Helical" evidence="7">
    <location>
        <begin position="262"/>
        <end position="284"/>
    </location>
</feature>
<feature type="transmembrane region" description="Helical" evidence="7">
    <location>
        <begin position="107"/>
        <end position="127"/>
    </location>
</feature>
<dbReference type="PANTHER" id="PTHR43266:SF2">
    <property type="entry name" value="MAJOR FACILITATOR SUPERFAMILY (MFS) PROFILE DOMAIN-CONTAINING PROTEIN"/>
    <property type="match status" value="1"/>
</dbReference>
<name>A0A846H6D4_9CYAN</name>
<evidence type="ECO:0000256" key="4">
    <source>
        <dbReference type="ARBA" id="ARBA00022692"/>
    </source>
</evidence>
<dbReference type="RefSeq" id="WP_163518649.1">
    <property type="nucleotide sequence ID" value="NZ_JTCM02000008.1"/>
</dbReference>
<reference evidence="8 9" key="1">
    <citation type="journal article" date="2015" name="Genome Announc.">
        <title>Draft Genome Sequence of Cyanobacterium Hassallia byssoidea Strain VB512170, Isolated from Monuments in India.</title>
        <authorList>
            <person name="Singh D."/>
            <person name="Chandrababunaidu M.M."/>
            <person name="Panda A."/>
            <person name="Sen D."/>
            <person name="Bhattacharyya S."/>
            <person name="Adhikary S.P."/>
            <person name="Tripathy S."/>
        </authorList>
    </citation>
    <scope>NUCLEOTIDE SEQUENCE [LARGE SCALE GENOMIC DNA]</scope>
    <source>
        <strain evidence="8 9">VB512170</strain>
    </source>
</reference>
<feature type="transmembrane region" description="Helical" evidence="7">
    <location>
        <begin position="314"/>
        <end position="339"/>
    </location>
</feature>
<evidence type="ECO:0000313" key="9">
    <source>
        <dbReference type="Proteomes" id="UP000031549"/>
    </source>
</evidence>
<feature type="transmembrane region" description="Helical" evidence="7">
    <location>
        <begin position="52"/>
        <end position="74"/>
    </location>
</feature>